<organism evidence="2 3">
    <name type="scientific">Populus tomentosa</name>
    <name type="common">Chinese white poplar</name>
    <dbReference type="NCBI Taxonomy" id="118781"/>
    <lineage>
        <taxon>Eukaryota</taxon>
        <taxon>Viridiplantae</taxon>
        <taxon>Streptophyta</taxon>
        <taxon>Embryophyta</taxon>
        <taxon>Tracheophyta</taxon>
        <taxon>Spermatophyta</taxon>
        <taxon>Magnoliopsida</taxon>
        <taxon>eudicotyledons</taxon>
        <taxon>Gunneridae</taxon>
        <taxon>Pentapetalae</taxon>
        <taxon>rosids</taxon>
        <taxon>fabids</taxon>
        <taxon>Malpighiales</taxon>
        <taxon>Salicaceae</taxon>
        <taxon>Saliceae</taxon>
        <taxon>Populus</taxon>
    </lineage>
</organism>
<reference evidence="2" key="1">
    <citation type="journal article" date="2020" name="bioRxiv">
        <title>Hybrid origin of Populus tomentosa Carr. identified through genome sequencing and phylogenomic analysis.</title>
        <authorList>
            <person name="An X."/>
            <person name="Gao K."/>
            <person name="Chen Z."/>
            <person name="Li J."/>
            <person name="Yang X."/>
            <person name="Yang X."/>
            <person name="Zhou J."/>
            <person name="Guo T."/>
            <person name="Zhao T."/>
            <person name="Huang S."/>
            <person name="Miao D."/>
            <person name="Khan W.U."/>
            <person name="Rao P."/>
            <person name="Ye M."/>
            <person name="Lei B."/>
            <person name="Liao W."/>
            <person name="Wang J."/>
            <person name="Ji L."/>
            <person name="Li Y."/>
            <person name="Guo B."/>
            <person name="Mustafa N.S."/>
            <person name="Li S."/>
            <person name="Yun Q."/>
            <person name="Keller S.R."/>
            <person name="Mao J."/>
            <person name="Zhang R."/>
            <person name="Strauss S.H."/>
        </authorList>
    </citation>
    <scope>NUCLEOTIDE SEQUENCE</scope>
    <source>
        <strain evidence="2">GM15</strain>
        <tissue evidence="2">Leaf</tissue>
    </source>
</reference>
<comment type="caution">
    <text evidence="2">The sequence shown here is derived from an EMBL/GenBank/DDBJ whole genome shotgun (WGS) entry which is preliminary data.</text>
</comment>
<accession>A0A8X8D3X4</accession>
<evidence type="ECO:0000313" key="2">
    <source>
        <dbReference type="EMBL" id="KAG6776840.1"/>
    </source>
</evidence>
<feature type="region of interest" description="Disordered" evidence="1">
    <location>
        <begin position="271"/>
        <end position="310"/>
    </location>
</feature>
<dbReference type="OrthoDB" id="851239at2759"/>
<evidence type="ECO:0000256" key="1">
    <source>
        <dbReference type="SAM" id="MobiDB-lite"/>
    </source>
</evidence>
<name>A0A8X8D3X4_POPTO</name>
<proteinExistence type="predicted"/>
<protein>
    <submittedName>
        <fullName evidence="2">Uncharacterized protein</fullName>
    </submittedName>
</protein>
<dbReference type="PANTHER" id="PTHR33116:SF86">
    <property type="entry name" value="REVERSE TRANSCRIPTASE DOMAIN-CONTAINING PROTEIN"/>
    <property type="match status" value="1"/>
</dbReference>
<gene>
    <name evidence="2" type="ORF">POTOM_016630</name>
</gene>
<dbReference type="EMBL" id="JAAWWB010000008">
    <property type="protein sequence ID" value="KAG6776840.1"/>
    <property type="molecule type" value="Genomic_DNA"/>
</dbReference>
<dbReference type="PANTHER" id="PTHR33116">
    <property type="entry name" value="REVERSE TRANSCRIPTASE ZINC-BINDING DOMAIN-CONTAINING PROTEIN-RELATED-RELATED"/>
    <property type="match status" value="1"/>
</dbReference>
<dbReference type="AlphaFoldDB" id="A0A8X8D3X4"/>
<keyword evidence="3" id="KW-1185">Reference proteome</keyword>
<evidence type="ECO:0000313" key="3">
    <source>
        <dbReference type="Proteomes" id="UP000886885"/>
    </source>
</evidence>
<sequence>MVQIRFANGWGELVMPCVTSVTYSVCLNGVEVGPMYPSRGLRLEDPLSSYLFILCSEGLSSLFKQESGTVKNILQVHNPLNHGRYRCAITYTKEQKGCVCVCSRQNVEEDPWMEKSYAEAIPTYTTGVFLLPMALCEELQRMMNSLWWGHGQQNRQGVIWQRWDKLCRSKDNGGMGFHNMHCFNLALPGDEHDGVLETLMVSDLLGHDGSVWDESKIFTIFQHTDALAILSIPISSRRVNDELIWHYRNNGIYDVKSGYHAAVEGMPSPEALSSLSSEVEGLEEGVKEKRKSGSGSNVEDGNQQEKESGVRKVALAVDDDEDAICKRTRAKYSLASFTLDELEAFLQESGDEDNLPNVDDEIRSLLWLVDLKILFRFCAAVTRLFEELCAQLSVFLSSCLIKRRVVWFMRYAYVACCEGPNWSN</sequence>
<dbReference type="Proteomes" id="UP000886885">
    <property type="component" value="Chromosome 4D"/>
</dbReference>